<reference evidence="7 8" key="1">
    <citation type="journal article" date="2022" name="Front. Microbiol.">
        <title>High genomic differentiation and limited gene flow indicate recent cryptic speciation within the genus Laspinema (cyanobacteria).</title>
        <authorList>
            <person name="Stanojkovic A."/>
            <person name="Skoupy S."/>
            <person name="Skaloud P."/>
            <person name="Dvorak P."/>
        </authorList>
    </citation>
    <scope>NUCLEOTIDE SEQUENCE [LARGE SCALE GENOMIC DNA]</scope>
    <source>
        <strain evidence="7 8">D2a</strain>
    </source>
</reference>
<comment type="caution">
    <text evidence="7">The sequence shown here is derived from an EMBL/GenBank/DDBJ whole genome shotgun (WGS) entry which is preliminary data.</text>
</comment>
<gene>
    <name evidence="7" type="ORF">NG799_21875</name>
</gene>
<feature type="domain" description="Helicase C-terminal" evidence="6">
    <location>
        <begin position="582"/>
        <end position="730"/>
    </location>
</feature>
<feature type="coiled-coil region" evidence="5">
    <location>
        <begin position="261"/>
        <end position="295"/>
    </location>
</feature>
<dbReference type="PANTHER" id="PTHR45766">
    <property type="entry name" value="DNA ANNEALING HELICASE AND ENDONUCLEASE ZRANB3 FAMILY MEMBER"/>
    <property type="match status" value="1"/>
</dbReference>
<dbReference type="CDD" id="cd18793">
    <property type="entry name" value="SF2_C_SNF"/>
    <property type="match status" value="1"/>
</dbReference>
<dbReference type="Pfam" id="PF00176">
    <property type="entry name" value="SNF2-rel_dom"/>
    <property type="match status" value="2"/>
</dbReference>
<evidence type="ECO:0000256" key="3">
    <source>
        <dbReference type="ARBA" id="ARBA00022806"/>
    </source>
</evidence>
<keyword evidence="3 7" id="KW-0347">Helicase</keyword>
<evidence type="ECO:0000256" key="2">
    <source>
        <dbReference type="ARBA" id="ARBA00022801"/>
    </source>
</evidence>
<keyword evidence="8" id="KW-1185">Reference proteome</keyword>
<organism evidence="7 8">
    <name type="scientific">Laspinema palackyanum D2a</name>
    <dbReference type="NCBI Taxonomy" id="2953684"/>
    <lineage>
        <taxon>Bacteria</taxon>
        <taxon>Bacillati</taxon>
        <taxon>Cyanobacteriota</taxon>
        <taxon>Cyanophyceae</taxon>
        <taxon>Oscillatoriophycideae</taxon>
        <taxon>Oscillatoriales</taxon>
        <taxon>Laspinemataceae</taxon>
        <taxon>Laspinema</taxon>
        <taxon>Laspinema palackyanum</taxon>
    </lineage>
</organism>
<dbReference type="GO" id="GO:0004386">
    <property type="term" value="F:helicase activity"/>
    <property type="evidence" value="ECO:0007669"/>
    <property type="project" value="UniProtKB-KW"/>
</dbReference>
<keyword evidence="1" id="KW-0547">Nucleotide-binding</keyword>
<evidence type="ECO:0000313" key="7">
    <source>
        <dbReference type="EMBL" id="MCT7968964.1"/>
    </source>
</evidence>
<dbReference type="InterPro" id="IPR049730">
    <property type="entry name" value="SNF2/RAD54-like_C"/>
</dbReference>
<keyword evidence="5" id="KW-0175">Coiled coil</keyword>
<dbReference type="RefSeq" id="WP_368008445.1">
    <property type="nucleotide sequence ID" value="NZ_JAMXFF010000040.1"/>
</dbReference>
<keyword evidence="2" id="KW-0378">Hydrolase</keyword>
<dbReference type="InterPro" id="IPR000330">
    <property type="entry name" value="SNF2_N"/>
</dbReference>
<dbReference type="Gene3D" id="3.40.50.300">
    <property type="entry name" value="P-loop containing nucleotide triphosphate hydrolases"/>
    <property type="match status" value="1"/>
</dbReference>
<evidence type="ECO:0000256" key="5">
    <source>
        <dbReference type="SAM" id="Coils"/>
    </source>
</evidence>
<dbReference type="InterPro" id="IPR014001">
    <property type="entry name" value="Helicase_ATP-bd"/>
</dbReference>
<evidence type="ECO:0000259" key="6">
    <source>
        <dbReference type="PROSITE" id="PS51194"/>
    </source>
</evidence>
<dbReference type="SMART" id="SM00490">
    <property type="entry name" value="HELICc"/>
    <property type="match status" value="1"/>
</dbReference>
<name>A0ABT2MW51_9CYAN</name>
<evidence type="ECO:0000256" key="1">
    <source>
        <dbReference type="ARBA" id="ARBA00022741"/>
    </source>
</evidence>
<dbReference type="PROSITE" id="PS51194">
    <property type="entry name" value="HELICASE_CTER"/>
    <property type="match status" value="1"/>
</dbReference>
<keyword evidence="4" id="KW-0067">ATP-binding</keyword>
<dbReference type="EMBL" id="JAMXFF010000040">
    <property type="protein sequence ID" value="MCT7968964.1"/>
    <property type="molecule type" value="Genomic_DNA"/>
</dbReference>
<evidence type="ECO:0000313" key="8">
    <source>
        <dbReference type="Proteomes" id="UP001525890"/>
    </source>
</evidence>
<dbReference type="SMART" id="SM00487">
    <property type="entry name" value="DEXDc"/>
    <property type="match status" value="1"/>
</dbReference>
<protein>
    <submittedName>
        <fullName evidence="7">DEAD/DEAH box helicase</fullName>
    </submittedName>
</protein>
<dbReference type="PANTHER" id="PTHR45766:SF3">
    <property type="entry name" value="DNA ANNEALING HELICASE AND ENDONUCLEASE ZRANB3"/>
    <property type="match status" value="1"/>
</dbReference>
<proteinExistence type="predicted"/>
<dbReference type="Gene3D" id="3.40.50.10810">
    <property type="entry name" value="Tandem AAA-ATPase domain"/>
    <property type="match status" value="2"/>
</dbReference>
<accession>A0ABT2MW51</accession>
<dbReference type="InterPro" id="IPR027417">
    <property type="entry name" value="P-loop_NTPase"/>
</dbReference>
<sequence>MPNPNPNQRGLIKKKTIWKNLPTTALRVPEVFAEQLKEIAQSLDNGQPVALNSPALSVETVTAWMQGLDVETLLELKQLAEIYLIQAKERQCDRRLEQALCFLAARCDGAYEEDGQGFNKPDSRFGKWLAHQIEEKQPILKAQAHGAWKMLQKYRGQLERGGLTLPNWEAIESQYPNTPPAVQSDEDELPEKRVTVVGNRIAVYAPYDPTGRFQQLTKSIEGYKFDGTDKSWKFPLDKIEIILEKFPASDYWHDLALAGLVEMVQAQKAEKIAKLKEQQEQAEKKSSEIINLIKAADLDSPLPCGWYLRDYQKKGVEWLLAHQRKGVYNGGILADDMGLGKTITALVAAKAIQQTANCPVFVVAPVSLLENWQREAEKVGIPIECWSWAKMPLPLENQEYLLIADEAHFAQNSTSKRTQNLLDLAQNKNCIAAWLLTGTPLKNGRPINLFPLLVATNHPLGQDKWAYHRRYCDAYHRVINSRGKTVWDVTGAAHLDELAKKTEDVILRRKKQECLKELPAKTRLFKQTELEPKQSKAYQAEITRLVKEYRQRAKSGEVDPDAEALVTLNYLRKVGSEFKVEAAIALAEEILEQGQQIVIFTEFVESAKTIHAHLGGELLTGEIRPDERQGMIDRFQSGESKVFTGTIKAGGVGITLTAASHIILVDRPWTPGDAEQAEDRCHRLGQQNAVFATWLQLGQIDQAIDSLLQEKQQRIELVLKGKRKTLKGLDSPKELARQLMEIL</sequence>
<dbReference type="InterPro" id="IPR038718">
    <property type="entry name" value="SNF2-like_sf"/>
</dbReference>
<dbReference type="Pfam" id="PF00271">
    <property type="entry name" value="Helicase_C"/>
    <property type="match status" value="1"/>
</dbReference>
<dbReference type="InterPro" id="IPR001650">
    <property type="entry name" value="Helicase_C-like"/>
</dbReference>
<dbReference type="Proteomes" id="UP001525890">
    <property type="component" value="Unassembled WGS sequence"/>
</dbReference>
<evidence type="ECO:0000256" key="4">
    <source>
        <dbReference type="ARBA" id="ARBA00022840"/>
    </source>
</evidence>
<dbReference type="SUPFAM" id="SSF52540">
    <property type="entry name" value="P-loop containing nucleoside triphosphate hydrolases"/>
    <property type="match status" value="2"/>
</dbReference>